<sequence>MEGLVAFCGAAVLISTAPGPTTVVILREAALPGRAGVRRALERVSGVVLVGSGAWPAAGGR</sequence>
<evidence type="ECO:0000313" key="2">
    <source>
        <dbReference type="Proteomes" id="UP000539313"/>
    </source>
</evidence>
<protein>
    <submittedName>
        <fullName evidence="1">Threonine/homoserine/homoserine lactone efflux protein</fullName>
    </submittedName>
</protein>
<accession>A0A7W3N1I0</accession>
<dbReference type="EMBL" id="JACJII010000001">
    <property type="protein sequence ID" value="MBA9005787.1"/>
    <property type="molecule type" value="Genomic_DNA"/>
</dbReference>
<gene>
    <name evidence="1" type="ORF">HNR21_004669</name>
</gene>
<organism evidence="1 2">
    <name type="scientific">Thermomonospora cellulosilytica</name>
    <dbReference type="NCBI Taxonomy" id="1411118"/>
    <lineage>
        <taxon>Bacteria</taxon>
        <taxon>Bacillati</taxon>
        <taxon>Actinomycetota</taxon>
        <taxon>Actinomycetes</taxon>
        <taxon>Streptosporangiales</taxon>
        <taxon>Thermomonosporaceae</taxon>
        <taxon>Thermomonospora</taxon>
    </lineage>
</organism>
<dbReference type="AlphaFoldDB" id="A0A7W3N1I0"/>
<reference evidence="1 2" key="1">
    <citation type="submission" date="2020-08" db="EMBL/GenBank/DDBJ databases">
        <title>Sequencing the genomes of 1000 actinobacteria strains.</title>
        <authorList>
            <person name="Klenk H.-P."/>
        </authorList>
    </citation>
    <scope>NUCLEOTIDE SEQUENCE [LARGE SCALE GENOMIC DNA]</scope>
    <source>
        <strain evidence="1 2">DSM 45823</strain>
    </source>
</reference>
<evidence type="ECO:0000313" key="1">
    <source>
        <dbReference type="EMBL" id="MBA9005787.1"/>
    </source>
</evidence>
<comment type="caution">
    <text evidence="1">The sequence shown here is derived from an EMBL/GenBank/DDBJ whole genome shotgun (WGS) entry which is preliminary data.</text>
</comment>
<keyword evidence="2" id="KW-1185">Reference proteome</keyword>
<dbReference type="Proteomes" id="UP000539313">
    <property type="component" value="Unassembled WGS sequence"/>
</dbReference>
<dbReference type="RefSeq" id="WP_182706865.1">
    <property type="nucleotide sequence ID" value="NZ_JACJII010000001.1"/>
</dbReference>
<proteinExistence type="predicted"/>
<name>A0A7W3N1I0_9ACTN</name>